<dbReference type="Proteomes" id="UP000492821">
    <property type="component" value="Unassembled WGS sequence"/>
</dbReference>
<protein>
    <submittedName>
        <fullName evidence="2">Uncharacterized protein</fullName>
    </submittedName>
</protein>
<organism evidence="1 2">
    <name type="scientific">Panagrellus redivivus</name>
    <name type="common">Microworm</name>
    <dbReference type="NCBI Taxonomy" id="6233"/>
    <lineage>
        <taxon>Eukaryota</taxon>
        <taxon>Metazoa</taxon>
        <taxon>Ecdysozoa</taxon>
        <taxon>Nematoda</taxon>
        <taxon>Chromadorea</taxon>
        <taxon>Rhabditida</taxon>
        <taxon>Tylenchina</taxon>
        <taxon>Panagrolaimomorpha</taxon>
        <taxon>Panagrolaimoidea</taxon>
        <taxon>Panagrolaimidae</taxon>
        <taxon>Panagrellus</taxon>
    </lineage>
</organism>
<evidence type="ECO:0000313" key="1">
    <source>
        <dbReference type="Proteomes" id="UP000492821"/>
    </source>
</evidence>
<reference evidence="1" key="1">
    <citation type="journal article" date="2013" name="Genetics">
        <title>The draft genome and transcriptome of Panagrellus redivivus are shaped by the harsh demands of a free-living lifestyle.</title>
        <authorList>
            <person name="Srinivasan J."/>
            <person name="Dillman A.R."/>
            <person name="Macchietto M.G."/>
            <person name="Heikkinen L."/>
            <person name="Lakso M."/>
            <person name="Fracchia K.M."/>
            <person name="Antoshechkin I."/>
            <person name="Mortazavi A."/>
            <person name="Wong G."/>
            <person name="Sternberg P.W."/>
        </authorList>
    </citation>
    <scope>NUCLEOTIDE SEQUENCE [LARGE SCALE GENOMIC DNA]</scope>
    <source>
        <strain evidence="1">MT8872</strain>
    </source>
</reference>
<keyword evidence="1" id="KW-1185">Reference proteome</keyword>
<evidence type="ECO:0000313" key="2">
    <source>
        <dbReference type="WBParaSite" id="Pan_g7311.t1"/>
    </source>
</evidence>
<name>A0A7E4W6T5_PANRE</name>
<dbReference type="WBParaSite" id="Pan_g7311.t1">
    <property type="protein sequence ID" value="Pan_g7311.t1"/>
    <property type="gene ID" value="Pan_g7311"/>
</dbReference>
<accession>A0A7E4W6T5</accession>
<dbReference type="AlphaFoldDB" id="A0A7E4W6T5"/>
<reference evidence="2" key="2">
    <citation type="submission" date="2020-10" db="UniProtKB">
        <authorList>
            <consortium name="WormBaseParasite"/>
        </authorList>
    </citation>
    <scope>IDENTIFICATION</scope>
</reference>
<sequence length="151" mass="17359">MRTSAKKIFVSLSPHKRGKKKNLFKVSQIVADLTKQEGSHSREGMKSVLHTYIFGGECWHSSIRRRSLEIATLARIHNNLTVSKNERKPSSSDMELDGVRETDMSNAMKAVYLKLVVAIDWLTVMPKASLFDCRVRKGIHKRHNKQPRRLF</sequence>
<proteinExistence type="predicted"/>